<sequence>MADPKFANLPGIAYDQPDVYETADVADQETSDYYDEEPANESIERLHISTKDSFNKFKGKYLTGHVDFSDSLSKRLRTGYDARYEFTLLLLARLRSEEEILQITFSSLAENRFELM</sequence>
<gene>
    <name evidence="5" type="ORF">Bhyg_00691</name>
</gene>
<evidence type="ECO:0000313" key="6">
    <source>
        <dbReference type="Proteomes" id="UP001151699"/>
    </source>
</evidence>
<organism evidence="5 6">
    <name type="scientific">Pseudolycoriella hygida</name>
    <dbReference type="NCBI Taxonomy" id="35572"/>
    <lineage>
        <taxon>Eukaryota</taxon>
        <taxon>Metazoa</taxon>
        <taxon>Ecdysozoa</taxon>
        <taxon>Arthropoda</taxon>
        <taxon>Hexapoda</taxon>
        <taxon>Insecta</taxon>
        <taxon>Pterygota</taxon>
        <taxon>Neoptera</taxon>
        <taxon>Endopterygota</taxon>
        <taxon>Diptera</taxon>
        <taxon>Nematocera</taxon>
        <taxon>Sciaroidea</taxon>
        <taxon>Sciaridae</taxon>
        <taxon>Pseudolycoriella</taxon>
    </lineage>
</organism>
<dbReference type="Pfam" id="PF04912">
    <property type="entry name" value="Dynamitin"/>
    <property type="match status" value="1"/>
</dbReference>
<protein>
    <submittedName>
        <fullName evidence="5">Dynactin subunit 2</fullName>
    </submittedName>
</protein>
<dbReference type="GO" id="GO:0005869">
    <property type="term" value="C:dynactin complex"/>
    <property type="evidence" value="ECO:0007669"/>
    <property type="project" value="InterPro"/>
</dbReference>
<comment type="similarity">
    <text evidence="2">Belongs to the dynactin subunit 2 family.</text>
</comment>
<evidence type="ECO:0000256" key="4">
    <source>
        <dbReference type="ARBA" id="ARBA00023017"/>
    </source>
</evidence>
<evidence type="ECO:0000256" key="1">
    <source>
        <dbReference type="ARBA" id="ARBA00004496"/>
    </source>
</evidence>
<dbReference type="EMBL" id="WJQU01000001">
    <property type="protein sequence ID" value="KAJ6645485.1"/>
    <property type="molecule type" value="Genomic_DNA"/>
</dbReference>
<accession>A0A9Q0S6N7</accession>
<reference evidence="5" key="1">
    <citation type="submission" date="2022-07" db="EMBL/GenBank/DDBJ databases">
        <authorList>
            <person name="Trinca V."/>
            <person name="Uliana J.V.C."/>
            <person name="Torres T.T."/>
            <person name="Ward R.J."/>
            <person name="Monesi N."/>
        </authorList>
    </citation>
    <scope>NUCLEOTIDE SEQUENCE</scope>
    <source>
        <strain evidence="5">HSMRA1968</strain>
        <tissue evidence="5">Whole embryos</tissue>
    </source>
</reference>
<keyword evidence="3" id="KW-0963">Cytoplasm</keyword>
<comment type="subcellular location">
    <subcellularLocation>
        <location evidence="1">Cytoplasm</location>
    </subcellularLocation>
</comment>
<dbReference type="OrthoDB" id="4977at2759"/>
<proteinExistence type="inferred from homology"/>
<dbReference type="PANTHER" id="PTHR15346">
    <property type="entry name" value="DYNACTIN SUBUNIT"/>
    <property type="match status" value="1"/>
</dbReference>
<evidence type="ECO:0000256" key="3">
    <source>
        <dbReference type="ARBA" id="ARBA00022490"/>
    </source>
</evidence>
<keyword evidence="6" id="KW-1185">Reference proteome</keyword>
<evidence type="ECO:0000313" key="5">
    <source>
        <dbReference type="EMBL" id="KAJ6645485.1"/>
    </source>
</evidence>
<keyword evidence="4" id="KW-0243">Dynein</keyword>
<dbReference type="GO" id="GO:0005737">
    <property type="term" value="C:cytoplasm"/>
    <property type="evidence" value="ECO:0007669"/>
    <property type="project" value="UniProtKB-SubCell"/>
</dbReference>
<dbReference type="GO" id="GO:0030286">
    <property type="term" value="C:dynein complex"/>
    <property type="evidence" value="ECO:0007669"/>
    <property type="project" value="UniProtKB-KW"/>
</dbReference>
<dbReference type="AlphaFoldDB" id="A0A9Q0S6N7"/>
<dbReference type="InterPro" id="IPR028133">
    <property type="entry name" value="Dynamitin"/>
</dbReference>
<comment type="caution">
    <text evidence="5">The sequence shown here is derived from an EMBL/GenBank/DDBJ whole genome shotgun (WGS) entry which is preliminary data.</text>
</comment>
<dbReference type="GO" id="GO:0007017">
    <property type="term" value="P:microtubule-based process"/>
    <property type="evidence" value="ECO:0007669"/>
    <property type="project" value="InterPro"/>
</dbReference>
<evidence type="ECO:0000256" key="2">
    <source>
        <dbReference type="ARBA" id="ARBA00006176"/>
    </source>
</evidence>
<name>A0A9Q0S6N7_9DIPT</name>
<dbReference type="Proteomes" id="UP001151699">
    <property type="component" value="Chromosome A"/>
</dbReference>